<dbReference type="Proteomes" id="UP000064967">
    <property type="component" value="Chromosome"/>
</dbReference>
<feature type="signal peptide" evidence="1">
    <location>
        <begin position="1"/>
        <end position="20"/>
    </location>
</feature>
<evidence type="ECO:0000313" key="2">
    <source>
        <dbReference type="EMBL" id="AKV03032.1"/>
    </source>
</evidence>
<feature type="chain" id="PRO_5005467194" description="Lipoprotein" evidence="1">
    <location>
        <begin position="21"/>
        <end position="110"/>
    </location>
</feature>
<proteinExistence type="predicted"/>
<keyword evidence="3" id="KW-1185">Reference proteome</keyword>
<reference evidence="2 3" key="1">
    <citation type="submission" date="2015-08" db="EMBL/GenBank/DDBJ databases">
        <authorList>
            <person name="Babu N.S."/>
            <person name="Beckwith C.J."/>
            <person name="Beseler K.G."/>
            <person name="Brison A."/>
            <person name="Carone J.V."/>
            <person name="Caskin T.P."/>
            <person name="Diamond M."/>
            <person name="Durham M.E."/>
            <person name="Foxe J.M."/>
            <person name="Go M."/>
            <person name="Henderson B.A."/>
            <person name="Jones I.B."/>
            <person name="McGettigan J.A."/>
            <person name="Micheletti S.J."/>
            <person name="Nasrallah M.E."/>
            <person name="Ortiz D."/>
            <person name="Piller C.R."/>
            <person name="Privatt S.R."/>
            <person name="Schneider S.L."/>
            <person name="Sharp S."/>
            <person name="Smith T.C."/>
            <person name="Stanton J.D."/>
            <person name="Ullery H.E."/>
            <person name="Wilson R.J."/>
            <person name="Serrano M.G."/>
            <person name="Buck G."/>
            <person name="Lee V."/>
            <person name="Wang Y."/>
            <person name="Carvalho R."/>
            <person name="Voegtly L."/>
            <person name="Shi R."/>
            <person name="Duckworth R."/>
            <person name="Johnson A."/>
            <person name="Loviza R."/>
            <person name="Walstead R."/>
            <person name="Shah Z."/>
            <person name="Kiflezghi M."/>
            <person name="Wade K."/>
            <person name="Ball S.L."/>
            <person name="Bradley K.W."/>
            <person name="Asai D.J."/>
            <person name="Bowman C.A."/>
            <person name="Russell D.A."/>
            <person name="Pope W.H."/>
            <person name="Jacobs-Sera D."/>
            <person name="Hendrix R.W."/>
            <person name="Hatfull G.F."/>
        </authorList>
    </citation>
    <scope>NUCLEOTIDE SEQUENCE [LARGE SCALE GENOMIC DNA]</scope>
    <source>
        <strain evidence="2 3">DSM 27648</strain>
    </source>
</reference>
<sequence length="110" mass="11256">MFMKKVICAALIASVGFVYACSSDDDHSHSETGGHTSPFASCQTIIDACHELDVGEGPIHDCHEIGHDATEATGDGECVAKKDECLKTCVADAGTADSGASDGSADAAHE</sequence>
<dbReference type="EMBL" id="CP012333">
    <property type="protein sequence ID" value="AKV03032.1"/>
    <property type="molecule type" value="Genomic_DNA"/>
</dbReference>
<protein>
    <recommendedName>
        <fullName evidence="4">Lipoprotein</fullName>
    </recommendedName>
</protein>
<keyword evidence="1" id="KW-0732">Signal</keyword>
<accession>A0A0K1QBI6</accession>
<dbReference type="KEGG" id="llu:AKJ09_09695"/>
<evidence type="ECO:0000256" key="1">
    <source>
        <dbReference type="SAM" id="SignalP"/>
    </source>
</evidence>
<evidence type="ECO:0000313" key="3">
    <source>
        <dbReference type="Proteomes" id="UP000064967"/>
    </source>
</evidence>
<name>A0A0K1QBI6_9BACT</name>
<dbReference type="PROSITE" id="PS51257">
    <property type="entry name" value="PROKAR_LIPOPROTEIN"/>
    <property type="match status" value="1"/>
</dbReference>
<dbReference type="AlphaFoldDB" id="A0A0K1QBI6"/>
<evidence type="ECO:0008006" key="4">
    <source>
        <dbReference type="Google" id="ProtNLM"/>
    </source>
</evidence>
<dbReference type="STRING" id="1391654.AKJ09_09695"/>
<organism evidence="2 3">
    <name type="scientific">Labilithrix luteola</name>
    <dbReference type="NCBI Taxonomy" id="1391654"/>
    <lineage>
        <taxon>Bacteria</taxon>
        <taxon>Pseudomonadati</taxon>
        <taxon>Myxococcota</taxon>
        <taxon>Polyangia</taxon>
        <taxon>Polyangiales</taxon>
        <taxon>Labilitrichaceae</taxon>
        <taxon>Labilithrix</taxon>
    </lineage>
</organism>
<gene>
    <name evidence="2" type="ORF">AKJ09_09695</name>
</gene>